<name>S5XN93_PARAH</name>
<dbReference type="KEGG" id="pami:JCM7686_1678"/>
<dbReference type="HOGENOM" id="CLU_1813937_0_0_5"/>
<reference evidence="1 2" key="1">
    <citation type="journal article" date="2014" name="BMC Genomics">
        <title>Architecture and functions of a multipartite genome of the methylotrophic bacterium Paracoccus aminophilus JCM 7686, containing primary and secondary chromids.</title>
        <authorList>
            <person name="Dziewit L."/>
            <person name="Czarnecki J."/>
            <person name="Wibberg D."/>
            <person name="Radlinska M."/>
            <person name="Mrozek P."/>
            <person name="Szymczak M."/>
            <person name="Schluter A."/>
            <person name="Puhler A."/>
            <person name="Bartosik D."/>
        </authorList>
    </citation>
    <scope>NUCLEOTIDE SEQUENCE [LARGE SCALE GENOMIC DNA]</scope>
    <source>
        <strain evidence="1">JCM 7686</strain>
    </source>
</reference>
<dbReference type="EMBL" id="CP006650">
    <property type="protein sequence ID" value="AGT08779.1"/>
    <property type="molecule type" value="Genomic_DNA"/>
</dbReference>
<gene>
    <name evidence="1" type="ORF">JCM7686_1678</name>
</gene>
<accession>S5XN93</accession>
<dbReference type="Proteomes" id="UP000015480">
    <property type="component" value="Chromosome"/>
</dbReference>
<dbReference type="STRING" id="1367847.JCM7686_1678"/>
<sequence>MNPETPLASGASCREVNDQALSERHLTMPRTPFLEAHVFDCLEPRTEPEERYELQPRGLGQRARRSVIDLVAIGICGFTLASRPPEGSCVRSDILDCHAGMDRSHDQGVIGDLAKVTEQAQFKIGVTASLARPANRLSVAGP</sequence>
<dbReference type="AlphaFoldDB" id="S5XN93"/>
<evidence type="ECO:0008006" key="3">
    <source>
        <dbReference type="Google" id="ProtNLM"/>
    </source>
</evidence>
<protein>
    <recommendedName>
        <fullName evidence="3">Transposase</fullName>
    </recommendedName>
</protein>
<keyword evidence="2" id="KW-1185">Reference proteome</keyword>
<evidence type="ECO:0000313" key="1">
    <source>
        <dbReference type="EMBL" id="AGT08779.1"/>
    </source>
</evidence>
<proteinExistence type="predicted"/>
<organism evidence="1 2">
    <name type="scientific">Paracoccus aminophilus JCM 7686</name>
    <dbReference type="NCBI Taxonomy" id="1367847"/>
    <lineage>
        <taxon>Bacteria</taxon>
        <taxon>Pseudomonadati</taxon>
        <taxon>Pseudomonadota</taxon>
        <taxon>Alphaproteobacteria</taxon>
        <taxon>Rhodobacterales</taxon>
        <taxon>Paracoccaceae</taxon>
        <taxon>Paracoccus</taxon>
    </lineage>
</organism>
<evidence type="ECO:0000313" key="2">
    <source>
        <dbReference type="Proteomes" id="UP000015480"/>
    </source>
</evidence>